<name>X1E4S3_9ZZZZ</name>
<evidence type="ECO:0000313" key="1">
    <source>
        <dbReference type="EMBL" id="GAH27522.1"/>
    </source>
</evidence>
<proteinExistence type="predicted"/>
<protein>
    <submittedName>
        <fullName evidence="1">Uncharacterized protein</fullName>
    </submittedName>
</protein>
<dbReference type="EMBL" id="BART01040250">
    <property type="protein sequence ID" value="GAH27522.1"/>
    <property type="molecule type" value="Genomic_DNA"/>
</dbReference>
<organism evidence="1">
    <name type="scientific">marine sediment metagenome</name>
    <dbReference type="NCBI Taxonomy" id="412755"/>
    <lineage>
        <taxon>unclassified sequences</taxon>
        <taxon>metagenomes</taxon>
        <taxon>ecological metagenomes</taxon>
    </lineage>
</organism>
<dbReference type="AlphaFoldDB" id="X1E4S3"/>
<sequence length="63" mass="7069">ACLVAFDIRFTDDSNKDVTSFGKKVADAIVHQTRTFQCTTAGVDFMNVKHLYRQLSLKMSSNP</sequence>
<accession>X1E4S3</accession>
<gene>
    <name evidence="1" type="ORF">S01H4_65643</name>
</gene>
<reference evidence="1" key="1">
    <citation type="journal article" date="2014" name="Front. Microbiol.">
        <title>High frequency of phylogenetically diverse reductive dehalogenase-homologous genes in deep subseafloor sedimentary metagenomes.</title>
        <authorList>
            <person name="Kawai M."/>
            <person name="Futagami T."/>
            <person name="Toyoda A."/>
            <person name="Takaki Y."/>
            <person name="Nishi S."/>
            <person name="Hori S."/>
            <person name="Arai W."/>
            <person name="Tsubouchi T."/>
            <person name="Morono Y."/>
            <person name="Uchiyama I."/>
            <person name="Ito T."/>
            <person name="Fujiyama A."/>
            <person name="Inagaki F."/>
            <person name="Takami H."/>
        </authorList>
    </citation>
    <scope>NUCLEOTIDE SEQUENCE</scope>
    <source>
        <strain evidence="1">Expedition CK06-06</strain>
    </source>
</reference>
<comment type="caution">
    <text evidence="1">The sequence shown here is derived from an EMBL/GenBank/DDBJ whole genome shotgun (WGS) entry which is preliminary data.</text>
</comment>
<feature type="non-terminal residue" evidence="1">
    <location>
        <position position="1"/>
    </location>
</feature>